<dbReference type="Proteomes" id="UP000594638">
    <property type="component" value="Unassembled WGS sequence"/>
</dbReference>
<reference evidence="1 2" key="1">
    <citation type="submission" date="2019-12" db="EMBL/GenBank/DDBJ databases">
        <authorList>
            <person name="Alioto T."/>
            <person name="Alioto T."/>
            <person name="Gomez Garrido J."/>
        </authorList>
    </citation>
    <scope>NUCLEOTIDE SEQUENCE [LARGE SCALE GENOMIC DNA]</scope>
</reference>
<name>A0A8S0Q2B8_OLEEU</name>
<dbReference type="AlphaFoldDB" id="A0A8S0Q2B8"/>
<accession>A0A8S0Q2B8</accession>
<comment type="caution">
    <text evidence="1">The sequence shown here is derived from an EMBL/GenBank/DDBJ whole genome shotgun (WGS) entry which is preliminary data.</text>
</comment>
<proteinExistence type="predicted"/>
<dbReference type="EMBL" id="CACTIH010000476">
    <property type="protein sequence ID" value="CAA2960968.1"/>
    <property type="molecule type" value="Genomic_DNA"/>
</dbReference>
<organism evidence="1 2">
    <name type="scientific">Olea europaea subsp. europaea</name>
    <dbReference type="NCBI Taxonomy" id="158383"/>
    <lineage>
        <taxon>Eukaryota</taxon>
        <taxon>Viridiplantae</taxon>
        <taxon>Streptophyta</taxon>
        <taxon>Embryophyta</taxon>
        <taxon>Tracheophyta</taxon>
        <taxon>Spermatophyta</taxon>
        <taxon>Magnoliopsida</taxon>
        <taxon>eudicotyledons</taxon>
        <taxon>Gunneridae</taxon>
        <taxon>Pentapetalae</taxon>
        <taxon>asterids</taxon>
        <taxon>lamiids</taxon>
        <taxon>Lamiales</taxon>
        <taxon>Oleaceae</taxon>
        <taxon>Oleeae</taxon>
        <taxon>Olea</taxon>
    </lineage>
</organism>
<dbReference type="Gramene" id="OE9A054624T1">
    <property type="protein sequence ID" value="OE9A054624C1"/>
    <property type="gene ID" value="OE9A054624"/>
</dbReference>
<keyword evidence="2" id="KW-1185">Reference proteome</keyword>
<evidence type="ECO:0000313" key="1">
    <source>
        <dbReference type="EMBL" id="CAA2960968.1"/>
    </source>
</evidence>
<gene>
    <name evidence="1" type="ORF">OLEA9_A054624</name>
</gene>
<evidence type="ECO:0000313" key="2">
    <source>
        <dbReference type="Proteomes" id="UP000594638"/>
    </source>
</evidence>
<sequence length="68" mass="7495">MDLKATLVRVSRTSPIEVGILERGNLTGVDSELTPMRVACASAFEMGILQRGDLVEFRHFIKSFSHCG</sequence>
<protein>
    <submittedName>
        <fullName evidence="1">Uncharacterized protein</fullName>
    </submittedName>
</protein>